<reference evidence="2 3" key="1">
    <citation type="submission" date="2017-01" db="EMBL/GenBank/DDBJ databases">
        <title>Draft sequence of Acidihalobacter ferrooxidans strain DSM 14175 (strain V8).</title>
        <authorList>
            <person name="Khaleque H.N."/>
            <person name="Ramsay J.P."/>
            <person name="Murphy R.J.T."/>
            <person name="Kaksonen A.H."/>
            <person name="Boxall N.J."/>
            <person name="Watkin E.L.J."/>
        </authorList>
    </citation>
    <scope>NUCLEOTIDE SEQUENCE [LARGE SCALE GENOMIC DNA]</scope>
    <source>
        <strain evidence="2 3">V8</strain>
    </source>
</reference>
<dbReference type="SUPFAM" id="SSF56024">
    <property type="entry name" value="Phospholipase D/nuclease"/>
    <property type="match status" value="2"/>
</dbReference>
<accession>A0A1P8UG15</accession>
<dbReference type="GO" id="GO:0032049">
    <property type="term" value="P:cardiolipin biosynthetic process"/>
    <property type="evidence" value="ECO:0007669"/>
    <property type="project" value="UniProtKB-ARBA"/>
</dbReference>
<dbReference type="CDD" id="cd09159">
    <property type="entry name" value="PLDc_ybhO_like_2"/>
    <property type="match status" value="1"/>
</dbReference>
<dbReference type="OrthoDB" id="9762009at2"/>
<dbReference type="GO" id="GO:0016020">
    <property type="term" value="C:membrane"/>
    <property type="evidence" value="ECO:0007669"/>
    <property type="project" value="TreeGrafter"/>
</dbReference>
<keyword evidence="3" id="KW-1185">Reference proteome</keyword>
<dbReference type="STRING" id="1765967.BW247_06585"/>
<dbReference type="AlphaFoldDB" id="A0A1P8UG15"/>
<dbReference type="GO" id="GO:0008808">
    <property type="term" value="F:cardiolipin synthase activity"/>
    <property type="evidence" value="ECO:0007669"/>
    <property type="project" value="TreeGrafter"/>
</dbReference>
<evidence type="ECO:0000313" key="2">
    <source>
        <dbReference type="EMBL" id="APZ42798.1"/>
    </source>
</evidence>
<dbReference type="PANTHER" id="PTHR21248">
    <property type="entry name" value="CARDIOLIPIN SYNTHASE"/>
    <property type="match status" value="1"/>
</dbReference>
<dbReference type="PANTHER" id="PTHR21248:SF23">
    <property type="entry name" value="CARDIOLIPIN SYNTHASE B"/>
    <property type="match status" value="1"/>
</dbReference>
<protein>
    <recommendedName>
        <fullName evidence="1">PLD phosphodiesterase domain-containing protein</fullName>
    </recommendedName>
</protein>
<dbReference type="PROSITE" id="PS50035">
    <property type="entry name" value="PLD"/>
    <property type="match status" value="1"/>
</dbReference>
<dbReference type="Proteomes" id="UP000243807">
    <property type="component" value="Chromosome"/>
</dbReference>
<dbReference type="KEGG" id="afy:BW247_06585"/>
<dbReference type="InterPro" id="IPR025202">
    <property type="entry name" value="PLD-like_dom"/>
</dbReference>
<proteinExistence type="predicted"/>
<evidence type="ECO:0000313" key="3">
    <source>
        <dbReference type="Proteomes" id="UP000243807"/>
    </source>
</evidence>
<organism evidence="2 3">
    <name type="scientific">Acidihalobacter ferrooxydans</name>
    <dbReference type="NCBI Taxonomy" id="1765967"/>
    <lineage>
        <taxon>Bacteria</taxon>
        <taxon>Pseudomonadati</taxon>
        <taxon>Pseudomonadota</taxon>
        <taxon>Gammaproteobacteria</taxon>
        <taxon>Chromatiales</taxon>
        <taxon>Ectothiorhodospiraceae</taxon>
        <taxon>Acidihalobacter</taxon>
    </lineage>
</organism>
<dbReference type="EMBL" id="CP019434">
    <property type="protein sequence ID" value="APZ42798.1"/>
    <property type="molecule type" value="Genomic_DNA"/>
</dbReference>
<dbReference type="RefSeq" id="WP_076836447.1">
    <property type="nucleotide sequence ID" value="NZ_CP019434.1"/>
</dbReference>
<dbReference type="Gene3D" id="3.30.870.10">
    <property type="entry name" value="Endonuclease Chain A"/>
    <property type="match status" value="2"/>
</dbReference>
<sequence>MALQYPLRPANRFRLLADGDRFIPEMLAAIAGAQHYVFIETYLCESGQLMGRIIDALETACRRAVSVCMMLDDFGALHLHQSDRERLLHAGVHLHFYNPLRFGPLHRNLHRNHRKLLTVDGRLAFTGGAGLTDDFDPQARPQDWWHDIVVAVEGPCVNDLQHSFVRIWRRSGGDATQLPRLIPALPHEPGGSARLLLHESGRREILGELFERIRHARQRVLIHVAYFVPPHALLVALRRAARRGVAVHLILPGTKTDHGSARFAGRRHYGRLLRAGVRIHEYTPRFTHTKLTICDDWVCLGSANLDHWTLRWNLEANLGIEDTDCLDAALRTFRDDLSQTDEIILRKWRERSRWERLRERFWGEVSVWLARRSYRLGLRDPRRYPAFQRRS</sequence>
<dbReference type="CDD" id="cd09110">
    <property type="entry name" value="PLDc_CLS_1"/>
    <property type="match status" value="1"/>
</dbReference>
<gene>
    <name evidence="2" type="ORF">BW247_06585</name>
</gene>
<name>A0A1P8UG15_9GAMM</name>
<evidence type="ECO:0000259" key="1">
    <source>
        <dbReference type="PROSITE" id="PS50035"/>
    </source>
</evidence>
<dbReference type="SMART" id="SM00155">
    <property type="entry name" value="PLDc"/>
    <property type="match status" value="2"/>
</dbReference>
<dbReference type="Pfam" id="PF13091">
    <property type="entry name" value="PLDc_2"/>
    <property type="match status" value="2"/>
</dbReference>
<feature type="domain" description="PLD phosphodiesterase" evidence="1">
    <location>
        <begin position="108"/>
        <end position="135"/>
    </location>
</feature>
<dbReference type="InterPro" id="IPR001736">
    <property type="entry name" value="PLipase_D/transphosphatidylase"/>
</dbReference>